<name>A0A2W5KQ72_ANCNO</name>
<gene>
    <name evidence="2" type="ORF">DI565_04735</name>
</gene>
<feature type="transmembrane region" description="Helical" evidence="1">
    <location>
        <begin position="6"/>
        <end position="30"/>
    </location>
</feature>
<keyword evidence="1" id="KW-0812">Transmembrane</keyword>
<feature type="transmembrane region" description="Helical" evidence="1">
    <location>
        <begin position="51"/>
        <end position="72"/>
    </location>
</feature>
<proteinExistence type="predicted"/>
<dbReference type="AlphaFoldDB" id="A0A2W5KQ72"/>
<evidence type="ECO:0000256" key="1">
    <source>
        <dbReference type="SAM" id="Phobius"/>
    </source>
</evidence>
<dbReference type="Proteomes" id="UP000249577">
    <property type="component" value="Unassembled WGS sequence"/>
</dbReference>
<protein>
    <submittedName>
        <fullName evidence="2">Uncharacterized protein</fullName>
    </submittedName>
</protein>
<organism evidence="2 3">
    <name type="scientific">Ancylobacter novellus</name>
    <name type="common">Thiobacillus novellus</name>
    <dbReference type="NCBI Taxonomy" id="921"/>
    <lineage>
        <taxon>Bacteria</taxon>
        <taxon>Pseudomonadati</taxon>
        <taxon>Pseudomonadota</taxon>
        <taxon>Alphaproteobacteria</taxon>
        <taxon>Hyphomicrobiales</taxon>
        <taxon>Xanthobacteraceae</taxon>
        <taxon>Ancylobacter</taxon>
    </lineage>
</organism>
<sequence length="77" mass="7688">MTPGLWGALLGALAGAGIGVVGAKAINAGLDGQIARASEEDAKKFTTIRRLAGPIVIATTIVEVAVVGYVAAEVLWG</sequence>
<comment type="caution">
    <text evidence="2">The sequence shown here is derived from an EMBL/GenBank/DDBJ whole genome shotgun (WGS) entry which is preliminary data.</text>
</comment>
<accession>A0A2W5KQ72</accession>
<keyword evidence="1" id="KW-0472">Membrane</keyword>
<reference evidence="2 3" key="1">
    <citation type="submission" date="2017-08" db="EMBL/GenBank/DDBJ databases">
        <title>Infants hospitalized years apart are colonized by the same room-sourced microbial strains.</title>
        <authorList>
            <person name="Brooks B."/>
            <person name="Olm M.R."/>
            <person name="Firek B.A."/>
            <person name="Baker R."/>
            <person name="Thomas B.C."/>
            <person name="Morowitz M.J."/>
            <person name="Banfield J.F."/>
        </authorList>
    </citation>
    <scope>NUCLEOTIDE SEQUENCE [LARGE SCALE GENOMIC DNA]</scope>
    <source>
        <strain evidence="2">S2_005_003_R2_43</strain>
    </source>
</reference>
<evidence type="ECO:0000313" key="2">
    <source>
        <dbReference type="EMBL" id="PZQ18024.1"/>
    </source>
</evidence>
<evidence type="ECO:0000313" key="3">
    <source>
        <dbReference type="Proteomes" id="UP000249577"/>
    </source>
</evidence>
<dbReference type="EMBL" id="QFPN01000002">
    <property type="protein sequence ID" value="PZQ18024.1"/>
    <property type="molecule type" value="Genomic_DNA"/>
</dbReference>
<keyword evidence="1" id="KW-1133">Transmembrane helix</keyword>